<dbReference type="EMBL" id="JAZGQL010000008">
    <property type="protein sequence ID" value="MEE6308026.1"/>
    <property type="molecule type" value="Genomic_DNA"/>
</dbReference>
<feature type="transmembrane region" description="Helical" evidence="2">
    <location>
        <begin position="423"/>
        <end position="441"/>
    </location>
</feature>
<feature type="transmembrane region" description="Helical" evidence="2">
    <location>
        <begin position="235"/>
        <end position="251"/>
    </location>
</feature>
<keyword evidence="2" id="KW-0472">Membrane</keyword>
<sequence>MKRADRDTDSGVALRAARWRTAPVVASAAGAALVVLLGVTTVLPRPTVAGALGLVVVGICLAALYHATVAESFAPVAVTFWAFVGVWVGFAPLLQIRDRRLPWPDLPLYQHYVTAQVILILAVTAYWAGYARRLPEPRQISSGRLRVTVEKAIVLTGLALVMAVVCLPRTGGLAVRFTSRDDLQRAIEQAGLRGGGDLALLGLFSTLPAATSVVALILCLLCWRNRGYADARARLILALATAVAVALNLVYNNPLTANRFSSFSVMLAAGLALVRLRRQRWRTLFSVGMLLGLAVLYPLANLFRNDRSRGNLRLGLDAYYTWDFDGFQQTVNAAFYVDSQGHTWGHHLISALFFWVPRSLWEGKAIPAGNVVADSRGYEFQNLALPFWAEVFVEFSLVGVVVLFFCYGKLARRLDRALNSSPAHLPVALAVIFAACQIGLLRGPLGAQIPFVGAAFVVLLAGVLGWRGRIWGLTRPDEAPAAAGSREPAPASREPAAASTEPAEPAAASTGPVDPVQVPR</sequence>
<feature type="transmembrane region" description="Helical" evidence="2">
    <location>
        <begin position="21"/>
        <end position="42"/>
    </location>
</feature>
<keyword evidence="4" id="KW-1185">Reference proteome</keyword>
<accession>A0ABU7SDL0</accession>
<gene>
    <name evidence="3" type="ORF">V1634_14450</name>
</gene>
<feature type="transmembrane region" description="Helical" evidence="2">
    <location>
        <begin position="198"/>
        <end position="223"/>
    </location>
</feature>
<dbReference type="RefSeq" id="WP_331208298.1">
    <property type="nucleotide sequence ID" value="NZ_JAZGQL010000008.1"/>
</dbReference>
<feature type="transmembrane region" description="Helical" evidence="2">
    <location>
        <begin position="387"/>
        <end position="411"/>
    </location>
</feature>
<proteinExistence type="predicted"/>
<feature type="transmembrane region" description="Helical" evidence="2">
    <location>
        <begin position="447"/>
        <end position="466"/>
    </location>
</feature>
<reference evidence="3 4" key="1">
    <citation type="submission" date="2024-01" db="EMBL/GenBank/DDBJ databases">
        <title>Genome insights into Plantactinospora veratri sp. nov.</title>
        <authorList>
            <person name="Wang L."/>
        </authorList>
    </citation>
    <scope>NUCLEOTIDE SEQUENCE [LARGE SCALE GENOMIC DNA]</scope>
    <source>
        <strain evidence="3 4">NEAU-FHS4</strain>
    </source>
</reference>
<keyword evidence="2" id="KW-1133">Transmembrane helix</keyword>
<feature type="transmembrane region" description="Helical" evidence="2">
    <location>
        <begin position="283"/>
        <end position="303"/>
    </location>
</feature>
<name>A0ABU7SDL0_9ACTN</name>
<evidence type="ECO:0000256" key="1">
    <source>
        <dbReference type="SAM" id="MobiDB-lite"/>
    </source>
</evidence>
<evidence type="ECO:0000313" key="4">
    <source>
        <dbReference type="Proteomes" id="UP001339911"/>
    </source>
</evidence>
<feature type="compositionally biased region" description="Low complexity" evidence="1">
    <location>
        <begin position="485"/>
        <end position="510"/>
    </location>
</feature>
<protein>
    <recommendedName>
        <fullName evidence="5">Oligosaccharide repeat unit polymerase</fullName>
    </recommendedName>
</protein>
<comment type="caution">
    <text evidence="3">The sequence shown here is derived from an EMBL/GenBank/DDBJ whole genome shotgun (WGS) entry which is preliminary data.</text>
</comment>
<organism evidence="3 4">
    <name type="scientific">Plantactinospora veratri</name>
    <dbReference type="NCBI Taxonomy" id="1436122"/>
    <lineage>
        <taxon>Bacteria</taxon>
        <taxon>Bacillati</taxon>
        <taxon>Actinomycetota</taxon>
        <taxon>Actinomycetes</taxon>
        <taxon>Micromonosporales</taxon>
        <taxon>Micromonosporaceae</taxon>
        <taxon>Plantactinospora</taxon>
    </lineage>
</organism>
<keyword evidence="2" id="KW-0812">Transmembrane</keyword>
<dbReference type="Proteomes" id="UP001339911">
    <property type="component" value="Unassembled WGS sequence"/>
</dbReference>
<feature type="transmembrane region" description="Helical" evidence="2">
    <location>
        <begin position="48"/>
        <end position="66"/>
    </location>
</feature>
<feature type="region of interest" description="Disordered" evidence="1">
    <location>
        <begin position="478"/>
        <end position="520"/>
    </location>
</feature>
<feature type="transmembrane region" description="Helical" evidence="2">
    <location>
        <begin position="73"/>
        <end position="93"/>
    </location>
</feature>
<evidence type="ECO:0000313" key="3">
    <source>
        <dbReference type="EMBL" id="MEE6308026.1"/>
    </source>
</evidence>
<feature type="transmembrane region" description="Helical" evidence="2">
    <location>
        <begin position="113"/>
        <end position="131"/>
    </location>
</feature>
<feature type="transmembrane region" description="Helical" evidence="2">
    <location>
        <begin position="257"/>
        <end position="276"/>
    </location>
</feature>
<evidence type="ECO:0000256" key="2">
    <source>
        <dbReference type="SAM" id="Phobius"/>
    </source>
</evidence>
<feature type="transmembrane region" description="Helical" evidence="2">
    <location>
        <begin position="152"/>
        <end position="178"/>
    </location>
</feature>
<evidence type="ECO:0008006" key="5">
    <source>
        <dbReference type="Google" id="ProtNLM"/>
    </source>
</evidence>